<dbReference type="Proteomes" id="UP000314294">
    <property type="component" value="Unassembled WGS sequence"/>
</dbReference>
<accession>A0A4Z2G3S5</accession>
<dbReference type="EMBL" id="SRLO01000754">
    <property type="protein sequence ID" value="TNN47192.1"/>
    <property type="molecule type" value="Genomic_DNA"/>
</dbReference>
<evidence type="ECO:0000313" key="2">
    <source>
        <dbReference type="Proteomes" id="UP000314294"/>
    </source>
</evidence>
<keyword evidence="2" id="KW-1185">Reference proteome</keyword>
<reference evidence="1 2" key="1">
    <citation type="submission" date="2019-03" db="EMBL/GenBank/DDBJ databases">
        <title>First draft genome of Liparis tanakae, snailfish: a comprehensive survey of snailfish specific genes.</title>
        <authorList>
            <person name="Kim W."/>
            <person name="Song I."/>
            <person name="Jeong J.-H."/>
            <person name="Kim D."/>
            <person name="Kim S."/>
            <person name="Ryu S."/>
            <person name="Song J.Y."/>
            <person name="Lee S.K."/>
        </authorList>
    </citation>
    <scope>NUCLEOTIDE SEQUENCE [LARGE SCALE GENOMIC DNA]</scope>
    <source>
        <tissue evidence="1">Muscle</tissue>
    </source>
</reference>
<gene>
    <name evidence="1" type="ORF">EYF80_042617</name>
</gene>
<evidence type="ECO:0000313" key="1">
    <source>
        <dbReference type="EMBL" id="TNN47192.1"/>
    </source>
</evidence>
<protein>
    <submittedName>
        <fullName evidence="1">Uncharacterized protein</fullName>
    </submittedName>
</protein>
<proteinExistence type="predicted"/>
<name>A0A4Z2G3S5_9TELE</name>
<comment type="caution">
    <text evidence="1">The sequence shown here is derived from an EMBL/GenBank/DDBJ whole genome shotgun (WGS) entry which is preliminary data.</text>
</comment>
<dbReference type="AlphaFoldDB" id="A0A4Z2G3S5"/>
<organism evidence="1 2">
    <name type="scientific">Liparis tanakae</name>
    <name type="common">Tanaka's snailfish</name>
    <dbReference type="NCBI Taxonomy" id="230148"/>
    <lineage>
        <taxon>Eukaryota</taxon>
        <taxon>Metazoa</taxon>
        <taxon>Chordata</taxon>
        <taxon>Craniata</taxon>
        <taxon>Vertebrata</taxon>
        <taxon>Euteleostomi</taxon>
        <taxon>Actinopterygii</taxon>
        <taxon>Neopterygii</taxon>
        <taxon>Teleostei</taxon>
        <taxon>Neoteleostei</taxon>
        <taxon>Acanthomorphata</taxon>
        <taxon>Eupercaria</taxon>
        <taxon>Perciformes</taxon>
        <taxon>Cottioidei</taxon>
        <taxon>Cottales</taxon>
        <taxon>Liparidae</taxon>
        <taxon>Liparis</taxon>
    </lineage>
</organism>
<sequence>MSLGGKKANCRGFYHNAKDHTTYTVRTKFFYVTLSSFSLAKQAPGEVKDAAAELVCSVELGSAERPAEAKALLGIWHAPFFSIFHFFHIKLIRFEGTLRQSNNFFPCVPAGGWT</sequence>